<proteinExistence type="predicted"/>
<accession>A0A419EVF2</accession>
<organism evidence="2 3">
    <name type="scientific">Candidatus Abyssobacteria bacterium SURF_17</name>
    <dbReference type="NCBI Taxonomy" id="2093361"/>
    <lineage>
        <taxon>Bacteria</taxon>
        <taxon>Pseudomonadati</taxon>
        <taxon>Candidatus Hydrogenedentota</taxon>
        <taxon>Candidatus Abyssobacteria</taxon>
    </lineage>
</organism>
<reference evidence="2 3" key="1">
    <citation type="journal article" date="2017" name="ISME J.">
        <title>Energy and carbon metabolisms in a deep terrestrial subsurface fluid microbial community.</title>
        <authorList>
            <person name="Momper L."/>
            <person name="Jungbluth S.P."/>
            <person name="Lee M.D."/>
            <person name="Amend J.P."/>
        </authorList>
    </citation>
    <scope>NUCLEOTIDE SEQUENCE [LARGE SCALE GENOMIC DNA]</scope>
    <source>
        <strain evidence="2">SURF_17</strain>
    </source>
</reference>
<name>A0A419EVF2_9BACT</name>
<dbReference type="EMBL" id="QZKI01000092">
    <property type="protein sequence ID" value="RJP68348.1"/>
    <property type="molecule type" value="Genomic_DNA"/>
</dbReference>
<comment type="caution">
    <text evidence="2">The sequence shown here is derived from an EMBL/GenBank/DDBJ whole genome shotgun (WGS) entry which is preliminary data.</text>
</comment>
<gene>
    <name evidence="2" type="ORF">C4532_12950</name>
</gene>
<dbReference type="Proteomes" id="UP000285961">
    <property type="component" value="Unassembled WGS sequence"/>
</dbReference>
<dbReference type="AlphaFoldDB" id="A0A419EVF2"/>
<evidence type="ECO:0000313" key="3">
    <source>
        <dbReference type="Proteomes" id="UP000285961"/>
    </source>
</evidence>
<sequence>MHQIEFDVHERSDESIEVRYTWTHDVGLPSESVIRNQYRHYTCKRDIAGEVVYFLNVEENYGEEVCAELMDALSEIPTHALKMLSFMVIDLWSETQIEYKRRKISNRSRFLGLSRSVHKAFRDFEKQHPKLTYGEALAVLEREYTLMRSGAKAGTSLDETLNKRPHRKRKTKEKA</sequence>
<evidence type="ECO:0000313" key="2">
    <source>
        <dbReference type="EMBL" id="RJP68348.1"/>
    </source>
</evidence>
<feature type="region of interest" description="Disordered" evidence="1">
    <location>
        <begin position="155"/>
        <end position="175"/>
    </location>
</feature>
<evidence type="ECO:0000256" key="1">
    <source>
        <dbReference type="SAM" id="MobiDB-lite"/>
    </source>
</evidence>
<feature type="compositionally biased region" description="Basic residues" evidence="1">
    <location>
        <begin position="163"/>
        <end position="175"/>
    </location>
</feature>
<protein>
    <submittedName>
        <fullName evidence="2">Uncharacterized protein</fullName>
    </submittedName>
</protein>